<dbReference type="InterPro" id="IPR010095">
    <property type="entry name" value="Cas12f1-like_TNB"/>
</dbReference>
<evidence type="ECO:0000259" key="9">
    <source>
        <dbReference type="Pfam" id="PF07282"/>
    </source>
</evidence>
<evidence type="ECO:0000256" key="1">
    <source>
        <dbReference type="ARBA" id="ARBA00008761"/>
    </source>
</evidence>
<evidence type="ECO:0000259" key="10">
    <source>
        <dbReference type="Pfam" id="PF12323"/>
    </source>
</evidence>
<dbReference type="GO" id="GO:0032196">
    <property type="term" value="P:transposition"/>
    <property type="evidence" value="ECO:0007669"/>
    <property type="project" value="UniProtKB-KW"/>
</dbReference>
<keyword evidence="7" id="KW-0233">DNA recombination</keyword>
<dbReference type="PANTHER" id="PTHR30405:SF25">
    <property type="entry name" value="RNA-GUIDED DNA ENDONUCLEASE INSQ-RELATED"/>
    <property type="match status" value="1"/>
</dbReference>
<dbReference type="EMBL" id="CP040736">
    <property type="protein sequence ID" value="QCX25471.1"/>
    <property type="molecule type" value="Genomic_DNA"/>
</dbReference>
<name>A0A5B7T5P3_9LACO</name>
<dbReference type="KEGG" id="lft:FG051_10405"/>
<dbReference type="GO" id="GO:0003677">
    <property type="term" value="F:DNA binding"/>
    <property type="evidence" value="ECO:0007669"/>
    <property type="project" value="UniProtKB-KW"/>
</dbReference>
<dbReference type="InterPro" id="IPR001959">
    <property type="entry name" value="Transposase"/>
</dbReference>
<feature type="domain" description="Probable transposase IS891/IS1136/IS1341" evidence="8">
    <location>
        <begin position="170"/>
        <end position="299"/>
    </location>
</feature>
<evidence type="ECO:0000256" key="6">
    <source>
        <dbReference type="ARBA" id="ARBA00023125"/>
    </source>
</evidence>
<keyword evidence="3" id="KW-0815">Transposition</keyword>
<evidence type="ECO:0000256" key="3">
    <source>
        <dbReference type="ARBA" id="ARBA00022578"/>
    </source>
</evidence>
<evidence type="ECO:0000256" key="7">
    <source>
        <dbReference type="ARBA" id="ARBA00023172"/>
    </source>
</evidence>
<evidence type="ECO:0000256" key="2">
    <source>
        <dbReference type="ARBA" id="ARBA00011044"/>
    </source>
</evidence>
<dbReference type="Pfam" id="PF12323">
    <property type="entry name" value="HTH_OrfB_IS605"/>
    <property type="match status" value="1"/>
</dbReference>
<keyword evidence="5" id="KW-0862">Zinc</keyword>
<organism evidence="11 12">
    <name type="scientific">Companilactobacillus futsaii</name>
    <dbReference type="NCBI Taxonomy" id="938155"/>
    <lineage>
        <taxon>Bacteria</taxon>
        <taxon>Bacillati</taxon>
        <taxon>Bacillota</taxon>
        <taxon>Bacilli</taxon>
        <taxon>Lactobacillales</taxon>
        <taxon>Lactobacillaceae</taxon>
        <taxon>Companilactobacillus</taxon>
    </lineage>
</organism>
<keyword evidence="4" id="KW-0479">Metal-binding</keyword>
<feature type="domain" description="Transposase putative helix-turn-helix" evidence="10">
    <location>
        <begin position="1"/>
        <end position="45"/>
    </location>
</feature>
<protein>
    <submittedName>
        <fullName evidence="11">IS200/IS605 family element transposase accessory protein TnpB</fullName>
    </submittedName>
</protein>
<dbReference type="STRING" id="1423818.FC88_GL001150"/>
<dbReference type="GO" id="GO:0006310">
    <property type="term" value="P:DNA recombination"/>
    <property type="evidence" value="ECO:0007669"/>
    <property type="project" value="UniProtKB-KW"/>
</dbReference>
<proteinExistence type="inferred from homology"/>
<keyword evidence="6" id="KW-0238">DNA-binding</keyword>
<evidence type="ECO:0000313" key="12">
    <source>
        <dbReference type="Proteomes" id="UP000310673"/>
    </source>
</evidence>
<evidence type="ECO:0000313" key="11">
    <source>
        <dbReference type="EMBL" id="QCX25471.1"/>
    </source>
</evidence>
<comment type="similarity">
    <text evidence="1">In the C-terminal section; belongs to the transposase 35 family.</text>
</comment>
<comment type="similarity">
    <text evidence="2">In the N-terminal section; belongs to the transposase 2 family.</text>
</comment>
<dbReference type="RefSeq" id="WP_057812629.1">
    <property type="nucleotide sequence ID" value="NZ_CP040736.1"/>
</dbReference>
<feature type="domain" description="Cas12f1-like TNB" evidence="9">
    <location>
        <begin position="312"/>
        <end position="378"/>
    </location>
</feature>
<dbReference type="AlphaFoldDB" id="A0A5B7T5P3"/>
<gene>
    <name evidence="11" type="ORF">FG051_10405</name>
</gene>
<accession>A0A5B7T5P3</accession>
<dbReference type="NCBIfam" id="NF040570">
    <property type="entry name" value="guided_TnpB"/>
    <property type="match status" value="1"/>
</dbReference>
<dbReference type="InterPro" id="IPR021027">
    <property type="entry name" value="Transposase_put_HTH"/>
</dbReference>
<dbReference type="GO" id="GO:0046872">
    <property type="term" value="F:metal ion binding"/>
    <property type="evidence" value="ECO:0007669"/>
    <property type="project" value="UniProtKB-KW"/>
</dbReference>
<dbReference type="Pfam" id="PF07282">
    <property type="entry name" value="Cas12f1-like_TNB"/>
    <property type="match status" value="1"/>
</dbReference>
<sequence>MVLKGIKLRIYPDSYQKELIEYNFGANRFVWNNMLDMMIKRHENNPELKSLKAFDLNYILTTFKKEHTWLKKAESTSLQVSNKDLFEAYKGFFSKKRKFPRFKSKKYPKQSYQSKFVNNNVEIIDDSYIKLPKLGVMKYKNKKSIPSVIKYVTIRKSSTNKYYAILTVDEDITQLPKTNKSVGLDIGVCDLVICSDGSKYKTIRFDKKLAKKKHYWEKRLARRRNQALKDIQYKKKFGLIDSKPLEQYSNYMKAKLMVAKYSEKIANQRKDYLHKITRELVEDNDLIVIEDLKIKNLLGNHKLSRAITNQSWRALRLMLEYKCEWYGKKLLVVNPFKTSQICSNCGYDDGKHSLDIREWDCPSCGIHHDRDINASKNILKNGLEQALVK</sequence>
<evidence type="ECO:0000256" key="5">
    <source>
        <dbReference type="ARBA" id="ARBA00022833"/>
    </source>
</evidence>
<evidence type="ECO:0000256" key="4">
    <source>
        <dbReference type="ARBA" id="ARBA00022723"/>
    </source>
</evidence>
<evidence type="ECO:0000259" key="8">
    <source>
        <dbReference type="Pfam" id="PF01385"/>
    </source>
</evidence>
<dbReference type="Pfam" id="PF01385">
    <property type="entry name" value="OrfB_IS605"/>
    <property type="match status" value="1"/>
</dbReference>
<dbReference type="PANTHER" id="PTHR30405">
    <property type="entry name" value="TRANSPOSASE"/>
    <property type="match status" value="1"/>
</dbReference>
<dbReference type="NCBIfam" id="TIGR01766">
    <property type="entry name" value="IS200/IS605 family accessory protein TnpB-like domain"/>
    <property type="match status" value="1"/>
</dbReference>
<reference evidence="11 12" key="1">
    <citation type="submission" date="2019-05" db="EMBL/GenBank/DDBJ databases">
        <title>Genome Sequence of Lactobacillus futsaii Y97, a Potential Probiotic Strain Isolated from the Futsai of Taiwan.</title>
        <authorList>
            <person name="Du X."/>
        </authorList>
    </citation>
    <scope>NUCLEOTIDE SEQUENCE [LARGE SCALE GENOMIC DNA]</scope>
    <source>
        <strain evidence="11 12">Y97</strain>
    </source>
</reference>
<dbReference type="InterPro" id="IPR051399">
    <property type="entry name" value="RNA-guided_DNA_endo/Transpos"/>
</dbReference>
<dbReference type="Proteomes" id="UP000310673">
    <property type="component" value="Chromosome"/>
</dbReference>